<dbReference type="CDD" id="cd01561">
    <property type="entry name" value="CBS_like"/>
    <property type="match status" value="1"/>
</dbReference>
<evidence type="ECO:0000256" key="4">
    <source>
        <dbReference type="ARBA" id="ARBA00022679"/>
    </source>
</evidence>
<gene>
    <name evidence="8" type="ORF">M427DRAFT_94771</name>
</gene>
<organism evidence="8 9">
    <name type="scientific">Gonapodya prolifera (strain JEL478)</name>
    <name type="common">Monoblepharis prolifera</name>
    <dbReference type="NCBI Taxonomy" id="1344416"/>
    <lineage>
        <taxon>Eukaryota</taxon>
        <taxon>Fungi</taxon>
        <taxon>Fungi incertae sedis</taxon>
        <taxon>Chytridiomycota</taxon>
        <taxon>Chytridiomycota incertae sedis</taxon>
        <taxon>Monoblepharidomycetes</taxon>
        <taxon>Monoblepharidales</taxon>
        <taxon>Gonapodyaceae</taxon>
        <taxon>Gonapodya</taxon>
    </lineage>
</organism>
<dbReference type="SUPFAM" id="SSF53686">
    <property type="entry name" value="Tryptophan synthase beta subunit-like PLP-dependent enzymes"/>
    <property type="match status" value="1"/>
</dbReference>
<evidence type="ECO:0000313" key="8">
    <source>
        <dbReference type="EMBL" id="KXS20227.1"/>
    </source>
</evidence>
<dbReference type="InterPro" id="IPR001926">
    <property type="entry name" value="TrpB-like_PALP"/>
</dbReference>
<accession>A0A139AU43</accession>
<reference evidence="8 9" key="1">
    <citation type="journal article" date="2015" name="Genome Biol. Evol.">
        <title>Phylogenomic analyses indicate that early fungi evolved digesting cell walls of algal ancestors of land plants.</title>
        <authorList>
            <person name="Chang Y."/>
            <person name="Wang S."/>
            <person name="Sekimoto S."/>
            <person name="Aerts A.L."/>
            <person name="Choi C."/>
            <person name="Clum A."/>
            <person name="LaButti K.M."/>
            <person name="Lindquist E.A."/>
            <person name="Yee Ngan C."/>
            <person name="Ohm R.A."/>
            <person name="Salamov A.A."/>
            <person name="Grigoriev I.V."/>
            <person name="Spatafora J.W."/>
            <person name="Berbee M.L."/>
        </authorList>
    </citation>
    <scope>NUCLEOTIDE SEQUENCE [LARGE SCALE GENOMIC DNA]</scope>
    <source>
        <strain evidence="8 9">JEL478</strain>
    </source>
</reference>
<dbReference type="Pfam" id="PF00291">
    <property type="entry name" value="PALP"/>
    <property type="match status" value="1"/>
</dbReference>
<evidence type="ECO:0000256" key="6">
    <source>
        <dbReference type="ARBA" id="ARBA00023192"/>
    </source>
</evidence>
<dbReference type="Gene3D" id="3.40.50.1100">
    <property type="match status" value="2"/>
</dbReference>
<dbReference type="InterPro" id="IPR036052">
    <property type="entry name" value="TrpB-like_PALP_sf"/>
</dbReference>
<keyword evidence="5" id="KW-0663">Pyridoxal phosphate</keyword>
<name>A0A139AU43_GONPJ</name>
<comment type="similarity">
    <text evidence="2">Belongs to the cysteine synthase/cystathionine beta-synthase family.</text>
</comment>
<evidence type="ECO:0000256" key="1">
    <source>
        <dbReference type="ARBA" id="ARBA00001933"/>
    </source>
</evidence>
<dbReference type="FunFam" id="3.40.50.1100:FF:000016">
    <property type="entry name" value="Cysteine synthase A"/>
    <property type="match status" value="1"/>
</dbReference>
<dbReference type="EMBL" id="KQ965736">
    <property type="protein sequence ID" value="KXS20227.1"/>
    <property type="molecule type" value="Genomic_DNA"/>
</dbReference>
<keyword evidence="4" id="KW-0808">Transferase</keyword>
<proteinExistence type="inferred from homology"/>
<evidence type="ECO:0000256" key="2">
    <source>
        <dbReference type="ARBA" id="ARBA00007103"/>
    </source>
</evidence>
<sequence>MAADILDVCDGLAGSVGHTPLIELKSLSRITGARILAKAEFLSPGGSVKDRPALAMVLKAEERGDLSAGSTIVEATGGNTGIGLALVARARGYKFICVMNRTISIEKQQLLRTFGAELVLTDPCPFTDQNHYYHVAQRIAQSTPGAWYSNQFENLDNSSAHFDTTGPEIWTQTRGEVSAFVAAAGTGGTIAGVSDALKQRNQEIECWLIDMPGGVLFEYLKSGTFKPLPGPAAGLEGIGIDRLTANFKRAAPLLTGALSATALDAIDMAYYVLSHEGLFIGSSAAFNLVGACRVARDLVARRGPNAEGRPPVVVTILCDSGDRYVSKIYNENWLADMKAGLKPEEMAADKGLQWVATWEKGKRTIEEVSHSVVVWRKES</sequence>
<protein>
    <submittedName>
        <fullName evidence="8">Cysteine synthase</fullName>
    </submittedName>
</protein>
<feature type="domain" description="Tryptophan synthase beta chain-like PALP" evidence="7">
    <location>
        <begin position="15"/>
        <end position="298"/>
    </location>
</feature>
<dbReference type="GO" id="GO:0006535">
    <property type="term" value="P:cysteine biosynthetic process from serine"/>
    <property type="evidence" value="ECO:0007669"/>
    <property type="project" value="InterPro"/>
</dbReference>
<keyword evidence="9" id="KW-1185">Reference proteome</keyword>
<evidence type="ECO:0000313" key="9">
    <source>
        <dbReference type="Proteomes" id="UP000070544"/>
    </source>
</evidence>
<dbReference type="PROSITE" id="PS00901">
    <property type="entry name" value="CYS_SYNTHASE"/>
    <property type="match status" value="1"/>
</dbReference>
<evidence type="ECO:0000259" key="7">
    <source>
        <dbReference type="Pfam" id="PF00291"/>
    </source>
</evidence>
<dbReference type="GO" id="GO:0016740">
    <property type="term" value="F:transferase activity"/>
    <property type="evidence" value="ECO:0007669"/>
    <property type="project" value="UniProtKB-KW"/>
</dbReference>
<keyword evidence="6" id="KW-0198">Cysteine biosynthesis</keyword>
<dbReference type="InterPro" id="IPR001216">
    <property type="entry name" value="P-phosphate_BS"/>
</dbReference>
<dbReference type="STRING" id="1344416.A0A139AU43"/>
<dbReference type="Proteomes" id="UP000070544">
    <property type="component" value="Unassembled WGS sequence"/>
</dbReference>
<dbReference type="AlphaFoldDB" id="A0A139AU43"/>
<dbReference type="OrthoDB" id="10259545at2759"/>
<dbReference type="PANTHER" id="PTHR10314">
    <property type="entry name" value="CYSTATHIONINE BETA-SYNTHASE"/>
    <property type="match status" value="1"/>
</dbReference>
<comment type="cofactor">
    <cofactor evidence="1">
        <name>pyridoxal 5'-phosphate</name>
        <dbReference type="ChEBI" id="CHEBI:597326"/>
    </cofactor>
</comment>
<evidence type="ECO:0000256" key="5">
    <source>
        <dbReference type="ARBA" id="ARBA00022898"/>
    </source>
</evidence>
<evidence type="ECO:0000256" key="3">
    <source>
        <dbReference type="ARBA" id="ARBA00022605"/>
    </source>
</evidence>
<dbReference type="InterPro" id="IPR050214">
    <property type="entry name" value="Cys_Synth/Cystath_Beta-Synth"/>
</dbReference>
<keyword evidence="3" id="KW-0028">Amino-acid biosynthesis</keyword>